<keyword evidence="2" id="KW-1185">Reference proteome</keyword>
<dbReference type="OrthoDB" id="5421932at2"/>
<dbReference type="HOGENOM" id="CLU_2733483_0_0_7"/>
<accession>A8ZRP6</accession>
<sequence>MRDFIGMDDIWDRLFRQDEMGCLGDFNPNSRLCTRKCALAVRCIIVYNHRIETMEVDDLFGFQDSDTAPIQ</sequence>
<dbReference type="RefSeq" id="WP_012173432.1">
    <property type="nucleotide sequence ID" value="NC_009943.1"/>
</dbReference>
<name>A8ZRP6_DESOH</name>
<dbReference type="Proteomes" id="UP000008561">
    <property type="component" value="Chromosome"/>
</dbReference>
<reference evidence="1 2" key="1">
    <citation type="submission" date="2007-10" db="EMBL/GenBank/DDBJ databases">
        <title>Complete sequence of Desulfococcus oleovorans Hxd3.</title>
        <authorList>
            <consortium name="US DOE Joint Genome Institute"/>
            <person name="Copeland A."/>
            <person name="Lucas S."/>
            <person name="Lapidus A."/>
            <person name="Barry K."/>
            <person name="Glavina del Rio T."/>
            <person name="Dalin E."/>
            <person name="Tice H."/>
            <person name="Pitluck S."/>
            <person name="Kiss H."/>
            <person name="Brettin T."/>
            <person name="Bruce D."/>
            <person name="Detter J.C."/>
            <person name="Han C."/>
            <person name="Schmutz J."/>
            <person name="Larimer F."/>
            <person name="Land M."/>
            <person name="Hauser L."/>
            <person name="Kyrpides N."/>
            <person name="Kim E."/>
            <person name="Wawrik B."/>
            <person name="Richardson P."/>
        </authorList>
    </citation>
    <scope>NUCLEOTIDE SEQUENCE [LARGE SCALE GENOMIC DNA]</scope>
    <source>
        <strain evidence="2">DSM 6200 / JCM 39069 / Hxd3</strain>
    </source>
</reference>
<protein>
    <submittedName>
        <fullName evidence="1">Uncharacterized protein</fullName>
    </submittedName>
</protein>
<organism evidence="1 2">
    <name type="scientific">Desulfosudis oleivorans (strain DSM 6200 / JCM 39069 / Hxd3)</name>
    <name type="common">Desulfococcus oleovorans</name>
    <dbReference type="NCBI Taxonomy" id="96561"/>
    <lineage>
        <taxon>Bacteria</taxon>
        <taxon>Pseudomonadati</taxon>
        <taxon>Thermodesulfobacteriota</taxon>
        <taxon>Desulfobacteria</taxon>
        <taxon>Desulfobacterales</taxon>
        <taxon>Desulfosudaceae</taxon>
        <taxon>Desulfosudis</taxon>
    </lineage>
</organism>
<evidence type="ECO:0000313" key="2">
    <source>
        <dbReference type="Proteomes" id="UP000008561"/>
    </source>
</evidence>
<dbReference type="AlphaFoldDB" id="A8ZRP6"/>
<dbReference type="STRING" id="96561.Dole_0003"/>
<dbReference type="KEGG" id="dol:Dole_0003"/>
<proteinExistence type="predicted"/>
<evidence type="ECO:0000313" key="1">
    <source>
        <dbReference type="EMBL" id="ABW65813.1"/>
    </source>
</evidence>
<gene>
    <name evidence="1" type="ordered locus">Dole_0003</name>
</gene>
<dbReference type="EMBL" id="CP000859">
    <property type="protein sequence ID" value="ABW65813.1"/>
    <property type="molecule type" value="Genomic_DNA"/>
</dbReference>